<keyword evidence="4" id="KW-0560">Oxidoreductase</keyword>
<dbReference type="SUPFAM" id="SSF48264">
    <property type="entry name" value="Cytochrome P450"/>
    <property type="match status" value="1"/>
</dbReference>
<dbReference type="Proteomes" id="UP001485043">
    <property type="component" value="Unassembled WGS sequence"/>
</dbReference>
<organism evidence="5 6">
    <name type="scientific">Apatococcus fuscideae</name>
    <dbReference type="NCBI Taxonomy" id="2026836"/>
    <lineage>
        <taxon>Eukaryota</taxon>
        <taxon>Viridiplantae</taxon>
        <taxon>Chlorophyta</taxon>
        <taxon>core chlorophytes</taxon>
        <taxon>Trebouxiophyceae</taxon>
        <taxon>Chlorellales</taxon>
        <taxon>Chlorellaceae</taxon>
        <taxon>Apatococcus</taxon>
    </lineage>
</organism>
<accession>A0AAW1TB10</accession>
<feature type="binding site" description="axial binding residue" evidence="3">
    <location>
        <position position="412"/>
    </location>
    <ligand>
        <name>heme</name>
        <dbReference type="ChEBI" id="CHEBI:30413"/>
    </ligand>
    <ligandPart>
        <name>Fe</name>
        <dbReference type="ChEBI" id="CHEBI:18248"/>
    </ligandPart>
</feature>
<evidence type="ECO:0008006" key="7">
    <source>
        <dbReference type="Google" id="ProtNLM"/>
    </source>
</evidence>
<evidence type="ECO:0000313" key="5">
    <source>
        <dbReference type="EMBL" id="KAK9866719.1"/>
    </source>
</evidence>
<keyword evidence="4" id="KW-0503">Monooxygenase</keyword>
<keyword evidence="3 4" id="KW-0408">Iron</keyword>
<evidence type="ECO:0000256" key="3">
    <source>
        <dbReference type="PIRSR" id="PIRSR602401-1"/>
    </source>
</evidence>
<dbReference type="InterPro" id="IPR001128">
    <property type="entry name" value="Cyt_P450"/>
</dbReference>
<dbReference type="InterPro" id="IPR050121">
    <property type="entry name" value="Cytochrome_P450_monoxygenase"/>
</dbReference>
<dbReference type="PANTHER" id="PTHR24305">
    <property type="entry name" value="CYTOCHROME P450"/>
    <property type="match status" value="1"/>
</dbReference>
<keyword evidence="3 4" id="KW-0349">Heme</keyword>
<gene>
    <name evidence="5" type="ORF">WJX84_005104</name>
</gene>
<dbReference type="InterPro" id="IPR017972">
    <property type="entry name" value="Cyt_P450_CS"/>
</dbReference>
<dbReference type="GO" id="GO:0004497">
    <property type="term" value="F:monooxygenase activity"/>
    <property type="evidence" value="ECO:0007669"/>
    <property type="project" value="UniProtKB-KW"/>
</dbReference>
<dbReference type="AlphaFoldDB" id="A0AAW1TB10"/>
<comment type="cofactor">
    <cofactor evidence="1 3">
        <name>heme</name>
        <dbReference type="ChEBI" id="CHEBI:30413"/>
    </cofactor>
</comment>
<dbReference type="PRINTS" id="PR00463">
    <property type="entry name" value="EP450I"/>
</dbReference>
<evidence type="ECO:0000256" key="2">
    <source>
        <dbReference type="ARBA" id="ARBA00010617"/>
    </source>
</evidence>
<comment type="similarity">
    <text evidence="2 4">Belongs to the cytochrome P450 family.</text>
</comment>
<dbReference type="PROSITE" id="PS00086">
    <property type="entry name" value="CYTOCHROME_P450"/>
    <property type="match status" value="1"/>
</dbReference>
<dbReference type="PRINTS" id="PR00385">
    <property type="entry name" value="P450"/>
</dbReference>
<name>A0AAW1TB10_9CHLO</name>
<dbReference type="Pfam" id="PF00067">
    <property type="entry name" value="p450"/>
    <property type="match status" value="2"/>
</dbReference>
<comment type="caution">
    <text evidence="5">The sequence shown here is derived from an EMBL/GenBank/DDBJ whole genome shotgun (WGS) entry which is preliminary data.</text>
</comment>
<keyword evidence="3 4" id="KW-0479">Metal-binding</keyword>
<evidence type="ECO:0000313" key="6">
    <source>
        <dbReference type="Proteomes" id="UP001485043"/>
    </source>
</evidence>
<evidence type="ECO:0000256" key="1">
    <source>
        <dbReference type="ARBA" id="ARBA00001971"/>
    </source>
</evidence>
<protein>
    <recommendedName>
        <fullName evidence="7">Cytochrome P450</fullName>
    </recommendedName>
</protein>
<reference evidence="5 6" key="1">
    <citation type="journal article" date="2024" name="Nat. Commun.">
        <title>Phylogenomics reveals the evolutionary origins of lichenization in chlorophyte algae.</title>
        <authorList>
            <person name="Puginier C."/>
            <person name="Libourel C."/>
            <person name="Otte J."/>
            <person name="Skaloud P."/>
            <person name="Haon M."/>
            <person name="Grisel S."/>
            <person name="Petersen M."/>
            <person name="Berrin J.G."/>
            <person name="Delaux P.M."/>
            <person name="Dal Grande F."/>
            <person name="Keller J."/>
        </authorList>
    </citation>
    <scope>NUCLEOTIDE SEQUENCE [LARGE SCALE GENOMIC DNA]</scope>
    <source>
        <strain evidence="5 6">SAG 2523</strain>
    </source>
</reference>
<dbReference type="EMBL" id="JALJOV010000138">
    <property type="protein sequence ID" value="KAK9866719.1"/>
    <property type="molecule type" value="Genomic_DNA"/>
</dbReference>
<dbReference type="GO" id="GO:0020037">
    <property type="term" value="F:heme binding"/>
    <property type="evidence" value="ECO:0007669"/>
    <property type="project" value="InterPro"/>
</dbReference>
<dbReference type="GO" id="GO:0005506">
    <property type="term" value="F:iron ion binding"/>
    <property type="evidence" value="ECO:0007669"/>
    <property type="project" value="InterPro"/>
</dbReference>
<proteinExistence type="inferred from homology"/>
<sequence>MVTDPTLAKPFFDEPKNFVYKDIQAIYSHQHPSLFTLPSMDYYKAIRKGVAPAFNSSNLRQSFGRLSMLMTSAVDYIGRKGSGQSVDIYTLATRLTMNAISLSIFGADLGDSADAWETRPKYACLFEPAIKWVIDSAPVPFIRYLTFIPAIRRKQAELRALHAEQVRMVQRLRTCNPSLSSLGGHLLALMDPATGKPLTDGQLEAEMATFFFAGYDTSSSAISWTLALLATHSHIQRQVEAELAGLGLLATPEQPRPRALTWQDLGSLDYLRKVIKESQRLFTVAATGTGRMLTKPMRVGRYDLAKGTLIHIPFNPMHRNPSAWDRPEEFSPDRFDVEGADYLQPDASKDAESSAGAHEGVNSSGALAEDAELHGGNLFQEKLSSQPAAGMDRTERSQIRRYMPFSYGQRNCVGQNLANVTMLTFIATICAKFTLALDPEMGGLEGVKECAVVALTLQPKDKMLLQCTSRSGPAAQAPA</sequence>
<dbReference type="GO" id="GO:0016705">
    <property type="term" value="F:oxidoreductase activity, acting on paired donors, with incorporation or reduction of molecular oxygen"/>
    <property type="evidence" value="ECO:0007669"/>
    <property type="project" value="InterPro"/>
</dbReference>
<keyword evidence="6" id="KW-1185">Reference proteome</keyword>
<dbReference type="CDD" id="cd00302">
    <property type="entry name" value="cytochrome_P450"/>
    <property type="match status" value="1"/>
</dbReference>
<dbReference type="PANTHER" id="PTHR24305:SF166">
    <property type="entry name" value="CYTOCHROME P450 12A4, MITOCHONDRIAL-RELATED"/>
    <property type="match status" value="1"/>
</dbReference>
<dbReference type="InterPro" id="IPR002401">
    <property type="entry name" value="Cyt_P450_E_grp-I"/>
</dbReference>
<evidence type="ECO:0000256" key="4">
    <source>
        <dbReference type="RuleBase" id="RU000461"/>
    </source>
</evidence>
<dbReference type="Gene3D" id="1.10.630.10">
    <property type="entry name" value="Cytochrome P450"/>
    <property type="match status" value="1"/>
</dbReference>
<dbReference type="InterPro" id="IPR036396">
    <property type="entry name" value="Cyt_P450_sf"/>
</dbReference>